<dbReference type="FunFam" id="2.40.50.730:FF:000004">
    <property type="entry name" value="DNA polymerase"/>
    <property type="match status" value="1"/>
</dbReference>
<evidence type="ECO:0000256" key="7">
    <source>
        <dbReference type="ARBA" id="ARBA00022705"/>
    </source>
</evidence>
<keyword evidence="7 20" id="KW-0235">DNA replication</keyword>
<dbReference type="SUPFAM" id="SSF53098">
    <property type="entry name" value="Ribonuclease H-like"/>
    <property type="match status" value="1"/>
</dbReference>
<evidence type="ECO:0000313" key="26">
    <source>
        <dbReference type="EMBL" id="BAJ78738.1"/>
    </source>
</evidence>
<comment type="subcellular location">
    <subcellularLocation>
        <location evidence="2 20">Nucleus</location>
    </subcellularLocation>
</comment>
<dbReference type="GO" id="GO:0006287">
    <property type="term" value="P:base-excision repair, gap-filling"/>
    <property type="evidence" value="ECO:0007669"/>
    <property type="project" value="TreeGrafter"/>
</dbReference>
<dbReference type="Gene3D" id="1.10.132.60">
    <property type="entry name" value="DNA polymerase family B, C-terminal domain"/>
    <property type="match status" value="1"/>
</dbReference>
<dbReference type="CDD" id="cd05777">
    <property type="entry name" value="DNA_polB_delta_exo"/>
    <property type="match status" value="1"/>
</dbReference>
<dbReference type="Pfam" id="PF14260">
    <property type="entry name" value="zf-C4pol"/>
    <property type="match status" value="1"/>
</dbReference>
<dbReference type="Gene3D" id="2.40.50.730">
    <property type="match status" value="2"/>
</dbReference>
<reference evidence="26" key="1">
    <citation type="submission" date="2010-11" db="EMBL/GenBank/DDBJ databases">
        <authorList>
            <person name="Su Z."/>
            <person name="Ishiwata K."/>
        </authorList>
    </citation>
    <scope>NUCLEOTIDE SEQUENCE</scope>
    <source>
        <strain evidence="26">46</strain>
    </source>
</reference>
<gene>
    <name evidence="26" type="primary">DPD1</name>
</gene>
<dbReference type="GO" id="GO:0008270">
    <property type="term" value="F:zinc ion binding"/>
    <property type="evidence" value="ECO:0007669"/>
    <property type="project" value="UniProtKB-KW"/>
</dbReference>
<dbReference type="GO" id="GO:0003677">
    <property type="term" value="F:DNA binding"/>
    <property type="evidence" value="ECO:0007669"/>
    <property type="project" value="UniProtKB-KW"/>
</dbReference>
<keyword evidence="17 20" id="KW-0238">DNA-binding</keyword>
<evidence type="ECO:0000256" key="6">
    <source>
        <dbReference type="ARBA" id="ARBA00022695"/>
    </source>
</evidence>
<dbReference type="SUPFAM" id="SSF56672">
    <property type="entry name" value="DNA/RNA polymerases"/>
    <property type="match status" value="1"/>
</dbReference>
<dbReference type="Gene3D" id="1.10.287.690">
    <property type="entry name" value="Helix hairpin bin"/>
    <property type="match status" value="1"/>
</dbReference>
<dbReference type="PRINTS" id="PR00106">
    <property type="entry name" value="DNAPOLB"/>
</dbReference>
<evidence type="ECO:0000256" key="15">
    <source>
        <dbReference type="ARBA" id="ARBA00023004"/>
    </source>
</evidence>
<dbReference type="GO" id="GO:0003887">
    <property type="term" value="F:DNA-directed DNA polymerase activity"/>
    <property type="evidence" value="ECO:0007669"/>
    <property type="project" value="UniProtKB-KW"/>
</dbReference>
<dbReference type="InterPro" id="IPR012337">
    <property type="entry name" value="RNaseH-like_sf"/>
</dbReference>
<keyword evidence="9 20" id="KW-0479">Metal-binding</keyword>
<dbReference type="FunFam" id="3.30.342.10:FF:000003">
    <property type="entry name" value="DNA polymerase"/>
    <property type="match status" value="1"/>
</dbReference>
<keyword evidence="11" id="KW-0378">Hydrolase</keyword>
<evidence type="ECO:0000256" key="8">
    <source>
        <dbReference type="ARBA" id="ARBA00022722"/>
    </source>
</evidence>
<keyword evidence="15 20" id="KW-0408">Iron</keyword>
<evidence type="ECO:0000259" key="23">
    <source>
        <dbReference type="Pfam" id="PF03104"/>
    </source>
</evidence>
<evidence type="ECO:0000256" key="4">
    <source>
        <dbReference type="ARBA" id="ARBA00022485"/>
    </source>
</evidence>
<evidence type="ECO:0000256" key="9">
    <source>
        <dbReference type="ARBA" id="ARBA00022723"/>
    </source>
</evidence>
<feature type="domain" description="C4-type zinc-finger of DNA polymerase delta" evidence="24">
    <location>
        <begin position="1003"/>
        <end position="1075"/>
    </location>
</feature>
<dbReference type="FunFam" id="3.30.420.10:FF:000351">
    <property type="entry name" value="DNA polymerase"/>
    <property type="match status" value="1"/>
</dbReference>
<comment type="cofactor">
    <cofactor evidence="1 20">
        <name>[4Fe-4S] cluster</name>
        <dbReference type="ChEBI" id="CHEBI:49883"/>
    </cofactor>
</comment>
<evidence type="ECO:0000256" key="20">
    <source>
        <dbReference type="RuleBase" id="RU000442"/>
    </source>
</evidence>
<evidence type="ECO:0000256" key="1">
    <source>
        <dbReference type="ARBA" id="ARBA00001966"/>
    </source>
</evidence>
<dbReference type="AlphaFoldDB" id="E9RHN4"/>
<dbReference type="FunFam" id="2.40.50.730:FF:000005">
    <property type="entry name" value="DNA polymerase"/>
    <property type="match status" value="1"/>
</dbReference>
<feature type="region of interest" description="Disordered" evidence="21">
    <location>
        <begin position="1"/>
        <end position="32"/>
    </location>
</feature>
<evidence type="ECO:0000256" key="10">
    <source>
        <dbReference type="ARBA" id="ARBA00022771"/>
    </source>
</evidence>
<dbReference type="GO" id="GO:0006297">
    <property type="term" value="P:nucleotide-excision repair, DNA gap filling"/>
    <property type="evidence" value="ECO:0007669"/>
    <property type="project" value="TreeGrafter"/>
</dbReference>
<dbReference type="PANTHER" id="PTHR10322">
    <property type="entry name" value="DNA POLYMERASE CATALYTIC SUBUNIT"/>
    <property type="match status" value="1"/>
</dbReference>
<dbReference type="InterPro" id="IPR023211">
    <property type="entry name" value="DNA_pol_palm_dom_sf"/>
</dbReference>
<dbReference type="InterPro" id="IPR042087">
    <property type="entry name" value="DNA_pol_B_thumb"/>
</dbReference>
<proteinExistence type="evidence at transcript level"/>
<dbReference type="NCBIfam" id="TIGR00592">
    <property type="entry name" value="pol2"/>
    <property type="match status" value="1"/>
</dbReference>
<evidence type="ECO:0000256" key="12">
    <source>
        <dbReference type="ARBA" id="ARBA00022833"/>
    </source>
</evidence>
<dbReference type="FunFam" id="1.10.132.60:FF:000001">
    <property type="entry name" value="DNA polymerase"/>
    <property type="match status" value="1"/>
</dbReference>
<dbReference type="GO" id="GO:0000166">
    <property type="term" value="F:nucleotide binding"/>
    <property type="evidence" value="ECO:0007669"/>
    <property type="project" value="InterPro"/>
</dbReference>
<reference evidence="26" key="2">
    <citation type="journal article" date="2011" name="Mol. Phylogenet. Evol.">
        <title>Phylogenetic relationships among insect orders based on three nuclear protein-coding gene sequences.</title>
        <authorList>
            <person name="Ishiwata K."/>
            <person name="Sasaki G."/>
            <person name="Ogawa J."/>
            <person name="Miyata T."/>
            <person name="Su Z.-H."/>
        </authorList>
    </citation>
    <scope>NUCLEOTIDE SEQUENCE</scope>
    <source>
        <strain evidence="26">46</strain>
    </source>
</reference>
<dbReference type="GO" id="GO:0045004">
    <property type="term" value="P:DNA replication proofreading"/>
    <property type="evidence" value="ECO:0007669"/>
    <property type="project" value="TreeGrafter"/>
</dbReference>
<dbReference type="GO" id="GO:0008296">
    <property type="term" value="F:3'-5'-DNA exonuclease activity"/>
    <property type="evidence" value="ECO:0007669"/>
    <property type="project" value="TreeGrafter"/>
</dbReference>
<keyword evidence="6 20" id="KW-0548">Nucleotidyltransferase</keyword>
<dbReference type="GO" id="GO:0051539">
    <property type="term" value="F:4 iron, 4 sulfur cluster binding"/>
    <property type="evidence" value="ECO:0007669"/>
    <property type="project" value="UniProtKB-KW"/>
</dbReference>
<evidence type="ECO:0000256" key="13">
    <source>
        <dbReference type="ARBA" id="ARBA00022839"/>
    </source>
</evidence>
<dbReference type="FunFam" id="1.10.287.690:FF:000001">
    <property type="entry name" value="DNA polymerase"/>
    <property type="match status" value="1"/>
</dbReference>
<evidence type="ECO:0000256" key="17">
    <source>
        <dbReference type="ARBA" id="ARBA00023125"/>
    </source>
</evidence>
<evidence type="ECO:0000256" key="14">
    <source>
        <dbReference type="ARBA" id="ARBA00022932"/>
    </source>
</evidence>
<dbReference type="Pfam" id="PF24055">
    <property type="entry name" value="POL3_N"/>
    <property type="match status" value="1"/>
</dbReference>
<organism evidence="26">
    <name type="scientific">Inocellia japonica</name>
    <dbReference type="NCBI Taxonomy" id="621228"/>
    <lineage>
        <taxon>Eukaryota</taxon>
        <taxon>Metazoa</taxon>
        <taxon>Ecdysozoa</taxon>
        <taxon>Arthropoda</taxon>
        <taxon>Hexapoda</taxon>
        <taxon>Insecta</taxon>
        <taxon>Pterygota</taxon>
        <taxon>Neoptera</taxon>
        <taxon>Endopterygota</taxon>
        <taxon>Raphidioptera</taxon>
        <taxon>Inocelliidae</taxon>
        <taxon>Inocellia</taxon>
    </lineage>
</organism>
<dbReference type="EMBL" id="AB598698">
    <property type="protein sequence ID" value="BAJ78738.1"/>
    <property type="molecule type" value="mRNA"/>
</dbReference>
<dbReference type="CDD" id="cd05533">
    <property type="entry name" value="POLBc_delta"/>
    <property type="match status" value="1"/>
</dbReference>
<evidence type="ECO:0000256" key="3">
    <source>
        <dbReference type="ARBA" id="ARBA00005755"/>
    </source>
</evidence>
<name>E9RHN4_9NEOP</name>
<dbReference type="Gene3D" id="3.90.1600.10">
    <property type="entry name" value="Palm domain of DNA polymerase"/>
    <property type="match status" value="1"/>
</dbReference>
<dbReference type="PANTHER" id="PTHR10322:SF23">
    <property type="entry name" value="DNA POLYMERASE DELTA CATALYTIC SUBUNIT"/>
    <property type="match status" value="1"/>
</dbReference>
<dbReference type="Pfam" id="PF00136">
    <property type="entry name" value="DNA_pol_B"/>
    <property type="match status" value="1"/>
</dbReference>
<evidence type="ECO:0000256" key="16">
    <source>
        <dbReference type="ARBA" id="ARBA00023014"/>
    </source>
</evidence>
<comment type="catalytic activity">
    <reaction evidence="19 20">
        <text>DNA(n) + a 2'-deoxyribonucleoside 5'-triphosphate = DNA(n+1) + diphosphate</text>
        <dbReference type="Rhea" id="RHEA:22508"/>
        <dbReference type="Rhea" id="RHEA-COMP:17339"/>
        <dbReference type="Rhea" id="RHEA-COMP:17340"/>
        <dbReference type="ChEBI" id="CHEBI:33019"/>
        <dbReference type="ChEBI" id="CHEBI:61560"/>
        <dbReference type="ChEBI" id="CHEBI:173112"/>
        <dbReference type="EC" id="2.7.7.7"/>
    </reaction>
</comment>
<keyword evidence="16 20" id="KW-0411">Iron-sulfur</keyword>
<comment type="similarity">
    <text evidence="3 20">Belongs to the DNA polymerase type-B family.</text>
</comment>
<evidence type="ECO:0000256" key="5">
    <source>
        <dbReference type="ARBA" id="ARBA00022679"/>
    </source>
</evidence>
<keyword evidence="8" id="KW-0540">Nuclease</keyword>
<feature type="domain" description="DNA polymerase delta/zeta catalytic subunit N-terminal" evidence="25">
    <location>
        <begin position="132"/>
        <end position="209"/>
    </location>
</feature>
<dbReference type="InterPro" id="IPR036397">
    <property type="entry name" value="RNaseH_sf"/>
</dbReference>
<dbReference type="Pfam" id="PF03104">
    <property type="entry name" value="DNA_pol_B_exo1"/>
    <property type="match status" value="1"/>
</dbReference>
<dbReference type="SMART" id="SM00486">
    <property type="entry name" value="POLBc"/>
    <property type="match status" value="1"/>
</dbReference>
<keyword evidence="12 20" id="KW-0862">Zinc</keyword>
<feature type="domain" description="DNA-directed DNA polymerase family B multifunctional" evidence="22">
    <location>
        <begin position="535"/>
        <end position="965"/>
    </location>
</feature>
<dbReference type="InterPro" id="IPR056435">
    <property type="entry name" value="DPOD/Z_N"/>
</dbReference>
<evidence type="ECO:0000256" key="18">
    <source>
        <dbReference type="ARBA" id="ARBA00023242"/>
    </source>
</evidence>
<evidence type="ECO:0000256" key="19">
    <source>
        <dbReference type="ARBA" id="ARBA00049244"/>
    </source>
</evidence>
<evidence type="ECO:0000256" key="11">
    <source>
        <dbReference type="ARBA" id="ARBA00022801"/>
    </source>
</evidence>
<dbReference type="InterPro" id="IPR043502">
    <property type="entry name" value="DNA/RNA_pol_sf"/>
</dbReference>
<keyword evidence="14 20" id="KW-0239">DNA-directed DNA polymerase</keyword>
<evidence type="ECO:0000259" key="22">
    <source>
        <dbReference type="Pfam" id="PF00136"/>
    </source>
</evidence>
<keyword evidence="18 20" id="KW-0539">Nucleus</keyword>
<feature type="region of interest" description="Disordered" evidence="21">
    <location>
        <begin position="45"/>
        <end position="79"/>
    </location>
</feature>
<accession>E9RHN4</accession>
<dbReference type="PROSITE" id="PS00116">
    <property type="entry name" value="DNA_POLYMERASE_B"/>
    <property type="match status" value="1"/>
</dbReference>
<dbReference type="InterPro" id="IPR006172">
    <property type="entry name" value="DNA-dir_DNA_pol_B"/>
</dbReference>
<dbReference type="InterPro" id="IPR050240">
    <property type="entry name" value="DNA_pol_type-B"/>
</dbReference>
<evidence type="ECO:0000256" key="21">
    <source>
        <dbReference type="SAM" id="MobiDB-lite"/>
    </source>
</evidence>
<protein>
    <recommendedName>
        <fullName evidence="20">DNA polymerase</fullName>
        <ecNumber evidence="20">2.7.7.7</ecNumber>
    </recommendedName>
</protein>
<feature type="domain" description="DNA-directed DNA polymerase family B exonuclease" evidence="23">
    <location>
        <begin position="231"/>
        <end position="471"/>
    </location>
</feature>
<dbReference type="GO" id="GO:0043625">
    <property type="term" value="C:delta DNA polymerase complex"/>
    <property type="evidence" value="ECO:0007669"/>
    <property type="project" value="UniProtKB-ARBA"/>
</dbReference>
<evidence type="ECO:0000259" key="24">
    <source>
        <dbReference type="Pfam" id="PF14260"/>
    </source>
</evidence>
<keyword evidence="4 20" id="KW-0004">4Fe-4S</keyword>
<evidence type="ECO:0000256" key="2">
    <source>
        <dbReference type="ARBA" id="ARBA00004123"/>
    </source>
</evidence>
<dbReference type="InterPro" id="IPR006134">
    <property type="entry name" value="DNA-dir_DNA_pol_B_multi_dom"/>
</dbReference>
<dbReference type="InterPro" id="IPR006133">
    <property type="entry name" value="DNA-dir_DNA_pol_B_exonuc"/>
</dbReference>
<keyword evidence="10 20" id="KW-0863">Zinc-finger</keyword>
<keyword evidence="13" id="KW-0269">Exonuclease</keyword>
<keyword evidence="5 20" id="KW-0808">Transferase</keyword>
<dbReference type="InterPro" id="IPR017964">
    <property type="entry name" value="DNA-dir_DNA_pol_B_CS"/>
</dbReference>
<dbReference type="Gene3D" id="3.30.420.10">
    <property type="entry name" value="Ribonuclease H-like superfamily/Ribonuclease H"/>
    <property type="match status" value="1"/>
</dbReference>
<sequence>MNSKRKQYPPKGNAPPSSKKVKLEDDDDEFPGTFEEQLALMDQIEAETNEVDSQELVGEGPETQQTSVKWSRPPPPPLNPNSDSLIFQQLDIDHYTGKPMKGMPGHQIGPVPIMRMYGVTMEGNSVCCHVHGFSPYLFVQVPETFTDGHCLPFKNALNKAILDDMRSNREGLTEAVLAVELQMKENIYGYRGGKKMPFLKITVALPRLIAPARRLLEKEVVYPALGTYNYQAFESNIDFDIRFMVDTNVVGCSWVELPPKKWRMRSKGDSSLPMMSRCQIEVDVSWEDFISHPPEGEWSKVAPFRILSFDIECAGRKGIFPEPNHDPVIQIANMVVKQGAPEPFLRNVFTLNTCAPIVGCQVLSFTRENEMLEKWADFVREVDPDVFTGYNINNFDLPYLLNRAKHLTVRNFHYLGRIKDIRSVVKEQILQSKQLGRRENKSINTEGRVPFDLLLVLVRDYKLRSYTLNAVSFHFLQEQKEDVHHSVISDLQQGNPQTRRRLAVYCLKDAYLPLRLLDKLMCMINYMEMARVTGVPLSSLLTRGQQIKVVSQLLRKAREKDFVIPAYSGGTQEDQYEGATVIEPKRGYYDDPIATLDFSSLYPSIMMAHNLCYTSLLQPGVKEKLGLTPDQYSRTPAGNFFVKQSVRKGLLPEILENLLAARKKAKADLKKETDPLKCKVLDGRQLALKISANSVYGFTGAQVGKLPCLEISGSVTAYGRTMIEQTKQEVEQRYCVANGYKHDAVVIYGDTDSVMIKFGVKTLEDAMALGKEAAEYVSSKFIKPIKLEFEKVYYPYLLISKKRYAGLYFTRTDTYDKMDCKGLETVRRDNCPLVANMMNTCLQKLLIDRDPDGALEYAKQVISDLLCNRIDISQLVVTKELTKSDYAAKQAHVELANKMKKRDPGTAPKLGDRVPYVLVAAAKGTPAYMKAEDPIYVLENSIPIDSSYYLENQLSKPLIRIFEPILGDKAESLLLRGDHTRTKAVVTSRVGALSAFTRRKETCIGCKSVLPGDGDTAVCKHCIPNEAKLYQQELSRLCELENRFSRLWTQCQRCQGSLHEEVLCTSRDCPIFYMRKKVQMDLNSQDKVLQRFGLPAW</sequence>
<evidence type="ECO:0000259" key="25">
    <source>
        <dbReference type="Pfam" id="PF24055"/>
    </source>
</evidence>
<dbReference type="EC" id="2.7.7.7" evidence="20"/>
<dbReference type="InterPro" id="IPR025687">
    <property type="entry name" value="Znf-C4pol"/>
</dbReference>